<proteinExistence type="predicted"/>
<dbReference type="EMBL" id="CAADFI010000032">
    <property type="protein sequence ID" value="VFJ92684.1"/>
    <property type="molecule type" value="Genomic_DNA"/>
</dbReference>
<sequence length="72" mass="8684">MIRDLVNQYTRVFDFPKYRDSAAHIRETKDREQVAHEDMSFFLNNLFALEYGHPDRIWYDPHPCLGRALDKI</sequence>
<protein>
    <submittedName>
        <fullName evidence="2">Uncharacterized protein</fullName>
    </submittedName>
</protein>
<dbReference type="EMBL" id="CAADFJ010000032">
    <property type="protein sequence ID" value="VFJ99480.1"/>
    <property type="molecule type" value="Genomic_DNA"/>
</dbReference>
<dbReference type="EMBL" id="CAADFG010000033">
    <property type="protein sequence ID" value="VFJ91604.1"/>
    <property type="molecule type" value="Genomic_DNA"/>
</dbReference>
<name>A0A450UJL1_9GAMM</name>
<evidence type="ECO:0000313" key="3">
    <source>
        <dbReference type="EMBL" id="VFJ99480.1"/>
    </source>
</evidence>
<evidence type="ECO:0000313" key="2">
    <source>
        <dbReference type="EMBL" id="VFJ92684.1"/>
    </source>
</evidence>
<evidence type="ECO:0000313" key="1">
    <source>
        <dbReference type="EMBL" id="VFJ91604.1"/>
    </source>
</evidence>
<reference evidence="2" key="1">
    <citation type="submission" date="2019-02" db="EMBL/GenBank/DDBJ databases">
        <authorList>
            <person name="Gruber-Vodicka R. H."/>
            <person name="Seah K. B. B."/>
        </authorList>
    </citation>
    <scope>NUCLEOTIDE SEQUENCE</scope>
    <source>
        <strain evidence="3">BECK_SA2B12</strain>
        <strain evidence="1">BECK_SA2B15</strain>
        <strain evidence="2">BECK_SA2B20</strain>
    </source>
</reference>
<dbReference type="AlphaFoldDB" id="A0A450UJL1"/>
<organism evidence="2">
    <name type="scientific">Candidatus Kentrum eta</name>
    <dbReference type="NCBI Taxonomy" id="2126337"/>
    <lineage>
        <taxon>Bacteria</taxon>
        <taxon>Pseudomonadati</taxon>
        <taxon>Pseudomonadota</taxon>
        <taxon>Gammaproteobacteria</taxon>
        <taxon>Candidatus Kentrum</taxon>
    </lineage>
</organism>
<accession>A0A450UJL1</accession>
<gene>
    <name evidence="1" type="ORF">BECKH772A_GA0070896_1003311</name>
    <name evidence="2" type="ORF">BECKH772B_GA0070898_1003211</name>
    <name evidence="3" type="ORF">BECKH772C_GA0070978_1003211</name>
</gene>